<dbReference type="NCBIfam" id="NF047321">
    <property type="entry name" value="SCO7613_CTERM"/>
    <property type="match status" value="1"/>
</dbReference>
<evidence type="ECO:0000313" key="4">
    <source>
        <dbReference type="Proteomes" id="UP001499851"/>
    </source>
</evidence>
<evidence type="ECO:0008006" key="5">
    <source>
        <dbReference type="Google" id="ProtNLM"/>
    </source>
</evidence>
<feature type="transmembrane region" description="Helical" evidence="2">
    <location>
        <begin position="96"/>
        <end position="115"/>
    </location>
</feature>
<dbReference type="EMBL" id="BAAAQF010000004">
    <property type="protein sequence ID" value="GAA1667008.1"/>
    <property type="molecule type" value="Genomic_DNA"/>
</dbReference>
<feature type="transmembrane region" description="Helical" evidence="2">
    <location>
        <begin position="476"/>
        <end position="495"/>
    </location>
</feature>
<keyword evidence="2" id="KW-0812">Transmembrane</keyword>
<feature type="transmembrane region" description="Helical" evidence="2">
    <location>
        <begin position="174"/>
        <end position="194"/>
    </location>
</feature>
<dbReference type="InterPro" id="IPR058062">
    <property type="entry name" value="SCO7613_C"/>
</dbReference>
<feature type="transmembrane region" description="Helical" evidence="2">
    <location>
        <begin position="615"/>
        <end position="632"/>
    </location>
</feature>
<feature type="transmembrane region" description="Helical" evidence="2">
    <location>
        <begin position="590"/>
        <end position="609"/>
    </location>
</feature>
<organism evidence="3 4">
    <name type="scientific">Glycomyces endophyticus</name>
    <dbReference type="NCBI Taxonomy" id="480996"/>
    <lineage>
        <taxon>Bacteria</taxon>
        <taxon>Bacillati</taxon>
        <taxon>Actinomycetota</taxon>
        <taxon>Actinomycetes</taxon>
        <taxon>Glycomycetales</taxon>
        <taxon>Glycomycetaceae</taxon>
        <taxon>Glycomyces</taxon>
    </lineage>
</organism>
<reference evidence="4" key="1">
    <citation type="journal article" date="2019" name="Int. J. Syst. Evol. Microbiol.">
        <title>The Global Catalogue of Microorganisms (GCM) 10K type strain sequencing project: providing services to taxonomists for standard genome sequencing and annotation.</title>
        <authorList>
            <consortium name="The Broad Institute Genomics Platform"/>
            <consortium name="The Broad Institute Genome Sequencing Center for Infectious Disease"/>
            <person name="Wu L."/>
            <person name="Ma J."/>
        </authorList>
    </citation>
    <scope>NUCLEOTIDE SEQUENCE [LARGE SCALE GENOMIC DNA]</scope>
    <source>
        <strain evidence="4">JCM 16001</strain>
    </source>
</reference>
<feature type="transmembrane region" description="Helical" evidence="2">
    <location>
        <begin position="64"/>
        <end position="84"/>
    </location>
</feature>
<feature type="transmembrane region" description="Helical" evidence="2">
    <location>
        <begin position="667"/>
        <end position="685"/>
    </location>
</feature>
<comment type="caution">
    <text evidence="3">The sequence shown here is derived from an EMBL/GenBank/DDBJ whole genome shotgun (WGS) entry which is preliminary data.</text>
</comment>
<feature type="transmembrane region" description="Helical" evidence="2">
    <location>
        <begin position="450"/>
        <end position="469"/>
    </location>
</feature>
<evidence type="ECO:0000256" key="2">
    <source>
        <dbReference type="SAM" id="Phobius"/>
    </source>
</evidence>
<feature type="transmembrane region" description="Helical" evidence="2">
    <location>
        <begin position="232"/>
        <end position="252"/>
    </location>
</feature>
<dbReference type="Proteomes" id="UP001499851">
    <property type="component" value="Unassembled WGS sequence"/>
</dbReference>
<protein>
    <recommendedName>
        <fullName evidence="5">DUF2157 domain-containing protein</fullName>
    </recommendedName>
</protein>
<feature type="transmembrane region" description="Helical" evidence="2">
    <location>
        <begin position="402"/>
        <end position="421"/>
    </location>
</feature>
<feature type="transmembrane region" description="Helical" evidence="2">
    <location>
        <begin position="375"/>
        <end position="396"/>
    </location>
</feature>
<feature type="transmembrane region" description="Helical" evidence="2">
    <location>
        <begin position="127"/>
        <end position="144"/>
    </location>
</feature>
<feature type="transmembrane region" description="Helical" evidence="2">
    <location>
        <begin position="507"/>
        <end position="526"/>
    </location>
</feature>
<accession>A0ABN2G882</accession>
<feature type="region of interest" description="Disordered" evidence="1">
    <location>
        <begin position="1"/>
        <end position="26"/>
    </location>
</feature>
<gene>
    <name evidence="3" type="ORF">GCM10009830_10920</name>
</gene>
<feature type="transmembrane region" description="Helical" evidence="2">
    <location>
        <begin position="151"/>
        <end position="168"/>
    </location>
</feature>
<feature type="transmembrane region" description="Helical" evidence="2">
    <location>
        <begin position="321"/>
        <end position="341"/>
    </location>
</feature>
<feature type="transmembrane region" description="Helical" evidence="2">
    <location>
        <begin position="289"/>
        <end position="309"/>
    </location>
</feature>
<keyword evidence="2" id="KW-0472">Membrane</keyword>
<feature type="transmembrane region" description="Helical" evidence="2">
    <location>
        <begin position="347"/>
        <end position="368"/>
    </location>
</feature>
<dbReference type="RefSeq" id="WP_344482792.1">
    <property type="nucleotide sequence ID" value="NZ_BAAAQF010000004.1"/>
</dbReference>
<feature type="transmembrane region" description="Helical" evidence="2">
    <location>
        <begin position="428"/>
        <end position="444"/>
    </location>
</feature>
<name>A0ABN2G882_9ACTN</name>
<feature type="transmembrane region" description="Helical" evidence="2">
    <location>
        <begin position="264"/>
        <end position="283"/>
    </location>
</feature>
<feature type="transmembrane region" description="Helical" evidence="2">
    <location>
        <begin position="206"/>
        <end position="226"/>
    </location>
</feature>
<feature type="transmembrane region" description="Helical" evidence="2">
    <location>
        <begin position="641"/>
        <end position="661"/>
    </location>
</feature>
<feature type="transmembrane region" description="Helical" evidence="2">
    <location>
        <begin position="538"/>
        <end position="557"/>
    </location>
</feature>
<proteinExistence type="predicted"/>
<feature type="transmembrane region" description="Helical" evidence="2">
    <location>
        <begin position="717"/>
        <end position="734"/>
    </location>
</feature>
<evidence type="ECO:0000313" key="3">
    <source>
        <dbReference type="EMBL" id="GAA1667008.1"/>
    </source>
</evidence>
<feature type="transmembrane region" description="Helical" evidence="2">
    <location>
        <begin position="692"/>
        <end position="711"/>
    </location>
</feature>
<feature type="transmembrane region" description="Helical" evidence="2">
    <location>
        <begin position="563"/>
        <end position="583"/>
    </location>
</feature>
<keyword evidence="2" id="KW-1133">Transmembrane helix</keyword>
<sequence length="752" mass="75607">MDQHVAQSEPVPHQAPPPPADPPGRRAEVTAKSVQVVLLSLGGLLLAAGIIVFTAVAWRRLGDGGRLTILAGATGLLLAVPFALTRFRLWATAETLAATATLALWCTALAGYYLYLPSGTGLTALPVARWTAAVLAAAVLYRAAARVTAPAWALLPLAATGAAFAAFGDALEAALHMGAIGLVLAGAAWTVTAAPTRHAGSDRWSARILLAAGTVTVLLAGLRAAYGLEAALLPVAAAIACLLAAVCMLATAHARFAGASLPAVGTLVAATGALTVTGWVLALRSEEPLLAVPAFGLGAVAIVVVSSWVDPNGYERLPLSAGAAAVVASTATLSAVTTGVFELTAFFAAALLALACSPIFPAALAGALRNGAMVIGAAVLVWCALLSTAVLPVAFGAEPVPLLRWEIPALAAAGAVGAALVRTGWRRDYLAAVAAVAALSAGALSEARWAPAASLAAATGAAVLVALASPGAARRAAGWTAAFPALTATALAAWYRPEANAVDTGPALAATVGAASVLLAAAHFGRGRDGLDRMWARAWAHLTIAVCLVWLTGPALFEGMTLYAPLGFTLYAAGLAAAALAGGDGRLGRVLGSGAAVIAAQLMFAAYSGTTVIEWYTAPPAAVLVGLGLWLLRRDAGTSSWLALGPALAVGLGPSLVTALGPDGEPWRRAAVGAVALAVLLVGANRRWQAPLIIAAVVLAALAVNEIALVWSVVPKWVPLTIGGAVLIAAGATLEQRRRDLARIGRSLKAMR</sequence>
<feature type="transmembrane region" description="Helical" evidence="2">
    <location>
        <begin position="36"/>
        <end position="58"/>
    </location>
</feature>
<evidence type="ECO:0000256" key="1">
    <source>
        <dbReference type="SAM" id="MobiDB-lite"/>
    </source>
</evidence>
<feature type="compositionally biased region" description="Pro residues" evidence="1">
    <location>
        <begin position="13"/>
        <end position="22"/>
    </location>
</feature>
<keyword evidence="4" id="KW-1185">Reference proteome</keyword>